<comment type="caution">
    <text evidence="2">The sequence shown here is derived from an EMBL/GenBank/DDBJ whole genome shotgun (WGS) entry which is preliminary data.</text>
</comment>
<dbReference type="InterPro" id="IPR014976">
    <property type="entry name" value="AbpA_HamA_C"/>
</dbReference>
<dbReference type="Proteomes" id="UP000325576">
    <property type="component" value="Unassembled WGS sequence"/>
</dbReference>
<dbReference type="Pfam" id="PF08878">
    <property type="entry name" value="HamA"/>
    <property type="match status" value="1"/>
</dbReference>
<sequence length="241" mass="26826">MPINGHVAEFLVSNDDDAGIEAVAKTLSEKYVKTEALAVIAANYNKPQFAEYLRNKYPKKLIFRSGDIGEILATSYLEEKCGYTVGPSRLMHRDHQDWAMRGDDVLGAKFDASSQLQLTKGEAKSRRKAYNRVVVEAREGLERTLGLPSGHSLTQFAERLVGTPDSALGEAIMRLLSNNALRPDIVRHLMFLFTTNDPIKHISKDLNAYTGPIEQLTVTLQVGGHKRFINSTYEMAPNYGP</sequence>
<organism evidence="2 3">
    <name type="scientific">Rhodococcus erythropolis</name>
    <name type="common">Arthrobacter picolinophilus</name>
    <dbReference type="NCBI Taxonomy" id="1833"/>
    <lineage>
        <taxon>Bacteria</taxon>
        <taxon>Bacillati</taxon>
        <taxon>Actinomycetota</taxon>
        <taxon>Actinomycetes</taxon>
        <taxon>Mycobacteriales</taxon>
        <taxon>Nocardiaceae</taxon>
        <taxon>Rhodococcus</taxon>
        <taxon>Rhodococcus erythropolis group</taxon>
    </lineage>
</organism>
<name>A0A5N5E9D7_RHOER</name>
<gene>
    <name evidence="2" type="ORF">BS297_07050</name>
</gene>
<protein>
    <recommendedName>
        <fullName evidence="1">Anti-bacteriophage protein A/HamA C-terminal domain-containing protein</fullName>
    </recommendedName>
</protein>
<accession>A0A5N5E9D7</accession>
<evidence type="ECO:0000259" key="1">
    <source>
        <dbReference type="Pfam" id="PF08878"/>
    </source>
</evidence>
<proteinExistence type="predicted"/>
<dbReference type="AlphaFoldDB" id="A0A5N5E9D7"/>
<evidence type="ECO:0000313" key="2">
    <source>
        <dbReference type="EMBL" id="KAB2586010.1"/>
    </source>
</evidence>
<evidence type="ECO:0000313" key="3">
    <source>
        <dbReference type="Proteomes" id="UP000325576"/>
    </source>
</evidence>
<feature type="domain" description="Anti-bacteriophage protein A/HamA C-terminal" evidence="1">
    <location>
        <begin position="13"/>
        <end position="235"/>
    </location>
</feature>
<dbReference type="EMBL" id="MRBO01000249">
    <property type="protein sequence ID" value="KAB2586010.1"/>
    <property type="molecule type" value="Genomic_DNA"/>
</dbReference>
<reference evidence="2 3" key="1">
    <citation type="journal article" date="2017" name="Poromechanics V (2013)">
        <title>Genomic Characterization of the Arsenic-Tolerant Actinobacterium, &lt;i&gt;Rhodococcus erythropolis&lt;/i&gt; S43.</title>
        <authorList>
            <person name="Retamal-Morales G."/>
            <person name="Mehnert M."/>
            <person name="Schwabe R."/>
            <person name="Tischler D."/>
            <person name="Schloemann M."/>
            <person name="Levican G.J."/>
        </authorList>
    </citation>
    <scope>NUCLEOTIDE SEQUENCE [LARGE SCALE GENOMIC DNA]</scope>
    <source>
        <strain evidence="2 3">S43</strain>
    </source>
</reference>